<dbReference type="InterPro" id="IPR011044">
    <property type="entry name" value="Quino_amine_DH_bsu"/>
</dbReference>
<dbReference type="GO" id="GO:0016603">
    <property type="term" value="F:glutaminyl-peptide cyclotransferase activity"/>
    <property type="evidence" value="ECO:0007669"/>
    <property type="project" value="InterPro"/>
</dbReference>
<gene>
    <name evidence="1" type="ORF">PN36_26020</name>
</gene>
<reference evidence="1 2" key="1">
    <citation type="journal article" date="2016" name="Front. Microbiol.">
        <title>Single-Cell (Meta-)Genomics of a Dimorphic Candidatus Thiomargarita nelsonii Reveals Genomic Plasticity.</title>
        <authorList>
            <person name="Flood B.E."/>
            <person name="Fliss P."/>
            <person name="Jones D.S."/>
            <person name="Dick G.J."/>
            <person name="Jain S."/>
            <person name="Kaster A.K."/>
            <person name="Winkel M."/>
            <person name="Mussmann M."/>
            <person name="Bailey J."/>
        </authorList>
    </citation>
    <scope>NUCLEOTIDE SEQUENCE [LARGE SCALE GENOMIC DNA]</scope>
    <source>
        <strain evidence="1">Hydrate Ridge</strain>
    </source>
</reference>
<dbReference type="SUPFAM" id="SSF50969">
    <property type="entry name" value="YVTN repeat-like/Quinoprotein amine dehydrogenase"/>
    <property type="match status" value="1"/>
</dbReference>
<dbReference type="Proteomes" id="UP000030428">
    <property type="component" value="Unassembled WGS sequence"/>
</dbReference>
<comment type="caution">
    <text evidence="1">The sequence shown here is derived from an EMBL/GenBank/DDBJ whole genome shotgun (WGS) entry which is preliminary data.</text>
</comment>
<dbReference type="EMBL" id="JSZA02000148">
    <property type="protein sequence ID" value="KHD09644.1"/>
    <property type="molecule type" value="Genomic_DNA"/>
</dbReference>
<keyword evidence="2" id="KW-1185">Reference proteome</keyword>
<dbReference type="AlphaFoldDB" id="A0A0A6PPH2"/>
<evidence type="ECO:0000313" key="1">
    <source>
        <dbReference type="EMBL" id="KHD09644.1"/>
    </source>
</evidence>
<proteinExistence type="predicted"/>
<dbReference type="PANTHER" id="PTHR31270">
    <property type="entry name" value="GLUTAMINYL-PEPTIDE CYCLOTRANSFERASE"/>
    <property type="match status" value="1"/>
</dbReference>
<evidence type="ECO:0000313" key="2">
    <source>
        <dbReference type="Proteomes" id="UP000030428"/>
    </source>
</evidence>
<dbReference type="InterPro" id="IPR007788">
    <property type="entry name" value="QCT"/>
</dbReference>
<protein>
    <submittedName>
        <fullName evidence="1">Glutamine cyclotransferase</fullName>
    </submittedName>
</protein>
<name>A0A0A6PPH2_9GAMM</name>
<sequence length="251" mass="29323">MKRTLLAIPCIFFMTVVYATPIYTYRIINTYPHDAQAFTQGLIYHNDHLYESTGLWGRSSLRKVELKTGKVLQIKNLPRQIFGEGITRWQNQIIQLTWRSRIGFVYRTETFENLDRFAYNTEGWGITHDGQKLIMSDGTDKLYFLKAKTFEKIGQIQVRDKNQPVFNLNELEYIEGEIFANVWQSDYIARISPTTGQVLGWIDLTGLLEIEPSKRHENVLNGIAYDNLGKRLFVTGKLWPKLFQIQIIKHK</sequence>
<dbReference type="Pfam" id="PF05096">
    <property type="entry name" value="Glu_cyclase_2"/>
    <property type="match status" value="1"/>
</dbReference>
<accession>A0A0A6PPH2</accession>
<organism evidence="1 2">
    <name type="scientific">Candidatus Thiomargarita nelsonii</name>
    <dbReference type="NCBI Taxonomy" id="1003181"/>
    <lineage>
        <taxon>Bacteria</taxon>
        <taxon>Pseudomonadati</taxon>
        <taxon>Pseudomonadota</taxon>
        <taxon>Gammaproteobacteria</taxon>
        <taxon>Thiotrichales</taxon>
        <taxon>Thiotrichaceae</taxon>
        <taxon>Thiomargarita</taxon>
    </lineage>
</organism>
<dbReference type="PANTHER" id="PTHR31270:SF1">
    <property type="entry name" value="GLUTAMINYL-PEPTIDE CYCLOTRANSFERASE"/>
    <property type="match status" value="1"/>
</dbReference>